<feature type="region of interest" description="Disordered" evidence="2">
    <location>
        <begin position="769"/>
        <end position="817"/>
    </location>
</feature>
<feature type="compositionally biased region" description="Low complexity" evidence="2">
    <location>
        <begin position="1034"/>
        <end position="1044"/>
    </location>
</feature>
<feature type="region of interest" description="Disordered" evidence="2">
    <location>
        <begin position="1148"/>
        <end position="1453"/>
    </location>
</feature>
<feature type="region of interest" description="Disordered" evidence="2">
    <location>
        <begin position="593"/>
        <end position="627"/>
    </location>
</feature>
<evidence type="ECO:0000313" key="5">
    <source>
        <dbReference type="Proteomes" id="UP001469553"/>
    </source>
</evidence>
<feature type="compositionally biased region" description="Basic and acidic residues" evidence="2">
    <location>
        <begin position="1171"/>
        <end position="1203"/>
    </location>
</feature>
<feature type="compositionally biased region" description="Basic and acidic residues" evidence="2">
    <location>
        <begin position="1254"/>
        <end position="1265"/>
    </location>
</feature>
<comment type="caution">
    <text evidence="4">The sequence shown here is derived from an EMBL/GenBank/DDBJ whole genome shotgun (WGS) entry which is preliminary data.</text>
</comment>
<feature type="region of interest" description="Disordered" evidence="2">
    <location>
        <begin position="1471"/>
        <end position="1496"/>
    </location>
</feature>
<dbReference type="Proteomes" id="UP001469553">
    <property type="component" value="Unassembled WGS sequence"/>
</dbReference>
<feature type="compositionally biased region" description="Polar residues" evidence="2">
    <location>
        <begin position="332"/>
        <end position="341"/>
    </location>
</feature>
<dbReference type="Pfam" id="PF07894">
    <property type="entry name" value="SACK1"/>
    <property type="match status" value="1"/>
</dbReference>
<feature type="compositionally biased region" description="Basic and acidic residues" evidence="2">
    <location>
        <begin position="1286"/>
        <end position="1297"/>
    </location>
</feature>
<feature type="domain" description="Scaffolding anchor of CK1" evidence="3">
    <location>
        <begin position="16"/>
        <end position="285"/>
    </location>
</feature>
<feature type="region of interest" description="Disordered" evidence="2">
    <location>
        <begin position="1009"/>
        <end position="1064"/>
    </location>
</feature>
<evidence type="ECO:0000256" key="2">
    <source>
        <dbReference type="SAM" id="MobiDB-lite"/>
    </source>
</evidence>
<feature type="compositionally biased region" description="Polar residues" evidence="2">
    <location>
        <begin position="1414"/>
        <end position="1429"/>
    </location>
</feature>
<dbReference type="InterPro" id="IPR012461">
    <property type="entry name" value="SACK1"/>
</dbReference>
<gene>
    <name evidence="4" type="ORF">AMECASPLE_010806</name>
</gene>
<evidence type="ECO:0000313" key="4">
    <source>
        <dbReference type="EMBL" id="MEQ2283398.1"/>
    </source>
</evidence>
<feature type="compositionally biased region" description="Polar residues" evidence="2">
    <location>
        <begin position="1346"/>
        <end position="1360"/>
    </location>
</feature>
<reference evidence="4 5" key="1">
    <citation type="submission" date="2021-06" db="EMBL/GenBank/DDBJ databases">
        <authorList>
            <person name="Palmer J.M."/>
        </authorList>
    </citation>
    <scope>NUCLEOTIDE SEQUENCE [LARGE SCALE GENOMIC DNA]</scope>
    <source>
        <strain evidence="4 5">AS_MEX2019</strain>
        <tissue evidence="4">Muscle</tissue>
    </source>
</reference>
<sequence>MALSQIQCFDDNHVNPRIHEAKSEFFYCEEQRLALEALFQDGRDAFVKYLESRGLRGFLSDLELETLTAALEPFDPHSELFSGEAEDEPEPLSLQYWPEVSDTSIPQMDLGWPNSDSYRGVTRTSVYTQPPMEGQAHIKEVVRKMIAQAQKMIAVVMDVFTDVDIFRDLLDAGFKRKVSVYILLERTMLPHFLSMCRRASMHAGHLKHLRVRCTDGTEFYTRYSTKVRGQMGHRFMFIDGDKAVSGSYSFTWRSSRLDRNLITVITGQAVDTFDQLFRFLYTSSSFVELRQVATAPEPEPDTRHQVLSVAPPSAAIARKLYNPKYALVALSSPSPVNSNGHDSPKEPEISEDPKNKKKRKRIHEELPQNAPPLHPGLINLEKANLISYLPIWPEPDPPRDVIGFINIRDSKKTAQVHLQRSEMFETSQAIKFSYPISNPQETLPEVAMPRKLTAQSESKTENLLVDKAKPEQKSVGLVGNNITTVAPEQSSPLYRQKLNSDKDETKVVRTENKLCSNMTTSPDSGLLDLSPQALPQSSIKALTPKKEQPPHEAQIVSTTTLSEPLILSKSVKEPEILTFLKIQCTFMDETNTQESNAAQKSQMQKLTQLNTEDTEEKTIVSQQDSHTNTVNMQVKISSEETRNLQYPSRPVHIATYAASTTVPSTTADSSCNSRPSTSSPIFSHSTSSFPALPLLPSSVSSCKSSVALDSKPHTDQLFKQDSIDSKTVPDISLVKRSETSLGQQIVDVSALASVVQTSPVKHLESVQELHKNSVSKTGDQKHTENTNIPKDAKQETETVISQETKSKEADEKHNGRRDVQSITAIQVETKSNVSIKDAPKTAIVNINQILPKNVDSMTYRDSVTGVTTDTRKSDKTLTNPEFEVTNMIQTYLARCHEPQIISYSNFTLQEINLVKALDSLTAPVNCISHNTYVPKDKHCDSIKSAENGLSPSSEQAQVPSPDCSDITSNSIKQLTNTFQDQACKTQAFAHTSKKTLHLHLSNVHVTDFTSQTTRKESELPAAVVQTPTPKGILPTPDSRTTSPDPRTPTPDYSDGYFSPREDSALSTPSEEYFECIESPSHEPVLDTSGYRNHGIRENDSIAYSGSPFSKDIGTSPADLDNIPSVAALDSASQSISCNESSTLAWTAEDPSASLRGTKGQNRASKVTNKRNSKEAAKIEVKSSDTGKKKAPEYQSKEGTDNKEFNQMPGPLKNDSDLREINLKLSKASGRLVDGGMTDGESMQKEPNMLSTGEPKPERVLSEGRKTPSGIEKPLNQAAPTPSNMEIRQRQPTRETTGHKSLHPSPKSQPRQQPGSRGSSPSRPLKSSRPLSGSQVQRARPSGICDLNQTESTALPSNLKLSDNKPPSRRSQSRSPSPMKVVPIGAASGRKQVSQMQPRQLARQPPAAQIRSKPDYQQSQTTKPQASNLQPRVHTHTSTEEVSEQTAHEVEEARGPFNLSFGRFYNFKGLRDKWTKLPTQSKRSTTGTPVKERKSTS</sequence>
<dbReference type="PANTHER" id="PTHR16181:SF29">
    <property type="entry name" value="PROTEIN FAM83A-RELATED"/>
    <property type="match status" value="1"/>
</dbReference>
<proteinExistence type="inferred from homology"/>
<organism evidence="4 5">
    <name type="scientific">Ameca splendens</name>
    <dbReference type="NCBI Taxonomy" id="208324"/>
    <lineage>
        <taxon>Eukaryota</taxon>
        <taxon>Metazoa</taxon>
        <taxon>Chordata</taxon>
        <taxon>Craniata</taxon>
        <taxon>Vertebrata</taxon>
        <taxon>Euteleostomi</taxon>
        <taxon>Actinopterygii</taxon>
        <taxon>Neopterygii</taxon>
        <taxon>Teleostei</taxon>
        <taxon>Neoteleostei</taxon>
        <taxon>Acanthomorphata</taxon>
        <taxon>Ovalentaria</taxon>
        <taxon>Atherinomorphae</taxon>
        <taxon>Cyprinodontiformes</taxon>
        <taxon>Goodeidae</taxon>
        <taxon>Ameca</taxon>
    </lineage>
</organism>
<dbReference type="Gene3D" id="3.30.870.10">
    <property type="entry name" value="Endonuclease Chain A"/>
    <property type="match status" value="1"/>
</dbReference>
<feature type="compositionally biased region" description="Basic and acidic residues" evidence="2">
    <location>
        <begin position="342"/>
        <end position="354"/>
    </location>
</feature>
<feature type="region of interest" description="Disordered" evidence="2">
    <location>
        <begin position="332"/>
        <end position="375"/>
    </location>
</feature>
<keyword evidence="5" id="KW-1185">Reference proteome</keyword>
<evidence type="ECO:0000259" key="3">
    <source>
        <dbReference type="Pfam" id="PF07894"/>
    </source>
</evidence>
<name>A0ABV0XPQ2_9TELE</name>
<feature type="compositionally biased region" description="Basic and acidic residues" evidence="2">
    <location>
        <begin position="778"/>
        <end position="796"/>
    </location>
</feature>
<dbReference type="PANTHER" id="PTHR16181">
    <property type="entry name" value="PROTEIN FAM83A-RELATED"/>
    <property type="match status" value="1"/>
</dbReference>
<dbReference type="InterPro" id="IPR050944">
    <property type="entry name" value="FAM83"/>
</dbReference>
<protein>
    <recommendedName>
        <fullName evidence="3">Scaffolding anchor of CK1 domain-containing protein</fullName>
    </recommendedName>
</protein>
<evidence type="ECO:0000256" key="1">
    <source>
        <dbReference type="ARBA" id="ARBA00006937"/>
    </source>
</evidence>
<feature type="compositionally biased region" description="Low complexity" evidence="2">
    <location>
        <begin position="1307"/>
        <end position="1333"/>
    </location>
</feature>
<feature type="compositionally biased region" description="Polar residues" evidence="2">
    <location>
        <begin position="1476"/>
        <end position="1487"/>
    </location>
</feature>
<comment type="similarity">
    <text evidence="1">Belongs to the FAM83 family.</text>
</comment>
<feature type="compositionally biased region" description="Basic and acidic residues" evidence="2">
    <location>
        <begin position="804"/>
        <end position="817"/>
    </location>
</feature>
<feature type="compositionally biased region" description="Polar residues" evidence="2">
    <location>
        <begin position="593"/>
        <end position="611"/>
    </location>
</feature>
<dbReference type="SUPFAM" id="SSF56024">
    <property type="entry name" value="Phospholipase D/nuclease"/>
    <property type="match status" value="1"/>
</dbReference>
<accession>A0ABV0XPQ2</accession>
<dbReference type="EMBL" id="JAHRIP010010038">
    <property type="protein sequence ID" value="MEQ2283398.1"/>
    <property type="molecule type" value="Genomic_DNA"/>
</dbReference>